<keyword evidence="3" id="KW-1185">Reference proteome</keyword>
<name>A0AAW1NM11_9CHLO</name>
<feature type="region of interest" description="Disordered" evidence="1">
    <location>
        <begin position="30"/>
        <end position="124"/>
    </location>
</feature>
<evidence type="ECO:0000256" key="1">
    <source>
        <dbReference type="SAM" id="MobiDB-lite"/>
    </source>
</evidence>
<reference evidence="2 3" key="1">
    <citation type="journal article" date="2024" name="Nat. Commun.">
        <title>Phylogenomics reveals the evolutionary origins of lichenization in chlorophyte algae.</title>
        <authorList>
            <person name="Puginier C."/>
            <person name="Libourel C."/>
            <person name="Otte J."/>
            <person name="Skaloud P."/>
            <person name="Haon M."/>
            <person name="Grisel S."/>
            <person name="Petersen M."/>
            <person name="Berrin J.G."/>
            <person name="Delaux P.M."/>
            <person name="Dal Grande F."/>
            <person name="Keller J."/>
        </authorList>
    </citation>
    <scope>NUCLEOTIDE SEQUENCE [LARGE SCALE GENOMIC DNA]</scope>
    <source>
        <strain evidence="2 3">SAG 2036</strain>
    </source>
</reference>
<feature type="compositionally biased region" description="Basic residues" evidence="1">
    <location>
        <begin position="115"/>
        <end position="124"/>
    </location>
</feature>
<accession>A0AAW1NM11</accession>
<evidence type="ECO:0000313" key="2">
    <source>
        <dbReference type="EMBL" id="KAK9791147.1"/>
    </source>
</evidence>
<dbReference type="EMBL" id="JALJOQ010000182">
    <property type="protein sequence ID" value="KAK9791147.1"/>
    <property type="molecule type" value="Genomic_DNA"/>
</dbReference>
<evidence type="ECO:0000313" key="3">
    <source>
        <dbReference type="Proteomes" id="UP001465755"/>
    </source>
</evidence>
<protein>
    <submittedName>
        <fullName evidence="2">Uncharacterized protein</fullName>
    </submittedName>
</protein>
<proteinExistence type="predicted"/>
<feature type="compositionally biased region" description="Polar residues" evidence="1">
    <location>
        <begin position="30"/>
        <end position="48"/>
    </location>
</feature>
<dbReference type="Proteomes" id="UP001465755">
    <property type="component" value="Unassembled WGS sequence"/>
</dbReference>
<dbReference type="AlphaFoldDB" id="A0AAW1NM11"/>
<gene>
    <name evidence="2" type="ORF">WJX73_001643</name>
</gene>
<comment type="caution">
    <text evidence="2">The sequence shown here is derived from an EMBL/GenBank/DDBJ whole genome shotgun (WGS) entry which is preliminary data.</text>
</comment>
<sequence>MRGEAGRLAKACADCAAQYFRLRQSSSARGVNYFPSLSTNSGSPASQVQERRREATGVQQRSSLSDPEYTPRTVRVRITKGSNSVYVPEGGSHFATPEYPEPSRNSLSDPEPHISKPRMGRKIS</sequence>
<organism evidence="2 3">
    <name type="scientific">Symbiochloris irregularis</name>
    <dbReference type="NCBI Taxonomy" id="706552"/>
    <lineage>
        <taxon>Eukaryota</taxon>
        <taxon>Viridiplantae</taxon>
        <taxon>Chlorophyta</taxon>
        <taxon>core chlorophytes</taxon>
        <taxon>Trebouxiophyceae</taxon>
        <taxon>Trebouxiales</taxon>
        <taxon>Trebouxiaceae</taxon>
        <taxon>Symbiochloris</taxon>
    </lineage>
</organism>